<evidence type="ECO:0000313" key="3">
    <source>
        <dbReference type="Proteomes" id="UP000032726"/>
    </source>
</evidence>
<proteinExistence type="predicted"/>
<dbReference type="STRING" id="516051.VC82_1127"/>
<organism evidence="2 3">
    <name type="scientific">Flagellimonas lutaonensis</name>
    <dbReference type="NCBI Taxonomy" id="516051"/>
    <lineage>
        <taxon>Bacteria</taxon>
        <taxon>Pseudomonadati</taxon>
        <taxon>Bacteroidota</taxon>
        <taxon>Flavobacteriia</taxon>
        <taxon>Flavobacteriales</taxon>
        <taxon>Flavobacteriaceae</taxon>
        <taxon>Flagellimonas</taxon>
    </lineage>
</organism>
<gene>
    <name evidence="2" type="ORF">VC82_1127</name>
</gene>
<dbReference type="EMBL" id="CP011071">
    <property type="protein sequence ID" value="AKA34770.1"/>
    <property type="molecule type" value="Genomic_DNA"/>
</dbReference>
<dbReference type="PATRIC" id="fig|516051.4.peg.1166"/>
<dbReference type="Proteomes" id="UP000032726">
    <property type="component" value="Chromosome"/>
</dbReference>
<dbReference type="KEGG" id="mlt:VC82_1127"/>
<evidence type="ECO:0000313" key="2">
    <source>
        <dbReference type="EMBL" id="AKA34770.1"/>
    </source>
</evidence>
<sequence>MQEVMAIHDEVMPKMSKLGKLVAELKTKVDTTETGRQYEAAMKDLQAAHKAMMDWMQGFGDRFDSDEILNGKELTPQKQQWLDEEEEKVKALREQINLSIERAEKLLKK</sequence>
<evidence type="ECO:0000256" key="1">
    <source>
        <dbReference type="SAM" id="Coils"/>
    </source>
</evidence>
<keyword evidence="1" id="KW-0175">Coiled coil</keyword>
<feature type="coiled-coil region" evidence="1">
    <location>
        <begin position="82"/>
        <end position="109"/>
    </location>
</feature>
<dbReference type="HOGENOM" id="CLU_138484_2_0_10"/>
<protein>
    <submittedName>
        <fullName evidence="2">Uncharacterized protein</fullName>
    </submittedName>
</protein>
<accession>A0A0D5YR60</accession>
<keyword evidence="3" id="KW-1185">Reference proteome</keyword>
<name>A0A0D5YR60_9FLAO</name>
<dbReference type="AlphaFoldDB" id="A0A0D5YR60"/>
<reference evidence="2 3" key="1">
    <citation type="submission" date="2015-03" db="EMBL/GenBank/DDBJ databases">
        <title>Complete genome sequence of Muricauda lutaonensis CC-HSB-11T, isolated from a coastal hot spring.</title>
        <authorList>
            <person name="Kim K.M."/>
        </authorList>
    </citation>
    <scope>NUCLEOTIDE SEQUENCE [LARGE SCALE GENOMIC DNA]</scope>
    <source>
        <strain evidence="2 3">CC-HSB-11</strain>
    </source>
</reference>